<reference evidence="2 3" key="1">
    <citation type="submission" date="2017-04" db="EMBL/GenBank/DDBJ databases">
        <authorList>
            <person name="Afonso C.L."/>
            <person name="Miller P.J."/>
            <person name="Scott M.A."/>
            <person name="Spackman E."/>
            <person name="Goraichik I."/>
            <person name="Dimitrov K.M."/>
            <person name="Suarez D.L."/>
            <person name="Swayne D.E."/>
        </authorList>
    </citation>
    <scope>NUCLEOTIDE SEQUENCE [LARGE SCALE GENOMIC DNA]</scope>
    <source>
        <strain evidence="2 3">DSM 43828</strain>
    </source>
</reference>
<evidence type="ECO:0000313" key="3">
    <source>
        <dbReference type="Proteomes" id="UP000192674"/>
    </source>
</evidence>
<dbReference type="Proteomes" id="UP000192674">
    <property type="component" value="Unassembled WGS sequence"/>
</dbReference>
<dbReference type="OrthoDB" id="9800988at2"/>
<accession>A0A1W2AJP2</accession>
<protein>
    <submittedName>
        <fullName evidence="2">Pimeloyl-ACP methyl ester carboxylesterase</fullName>
    </submittedName>
</protein>
<feature type="domain" description="AB hydrolase-1" evidence="1">
    <location>
        <begin position="24"/>
        <end position="277"/>
    </location>
</feature>
<dbReference type="Pfam" id="PF00561">
    <property type="entry name" value="Abhydrolase_1"/>
    <property type="match status" value="1"/>
</dbReference>
<dbReference type="SUPFAM" id="SSF53474">
    <property type="entry name" value="alpha/beta-Hydrolases"/>
    <property type="match status" value="1"/>
</dbReference>
<name>A0A1W2AJP2_KIBAR</name>
<keyword evidence="3" id="KW-1185">Reference proteome</keyword>
<dbReference type="EMBL" id="FWXV01000001">
    <property type="protein sequence ID" value="SMC60949.1"/>
    <property type="molecule type" value="Genomic_DNA"/>
</dbReference>
<dbReference type="InterPro" id="IPR029058">
    <property type="entry name" value="AB_hydrolase_fold"/>
</dbReference>
<dbReference type="AlphaFoldDB" id="A0A1W2AJP2"/>
<organism evidence="2 3">
    <name type="scientific">Kibdelosporangium aridum</name>
    <dbReference type="NCBI Taxonomy" id="2030"/>
    <lineage>
        <taxon>Bacteria</taxon>
        <taxon>Bacillati</taxon>
        <taxon>Actinomycetota</taxon>
        <taxon>Actinomycetes</taxon>
        <taxon>Pseudonocardiales</taxon>
        <taxon>Pseudonocardiaceae</taxon>
        <taxon>Kibdelosporangium</taxon>
    </lineage>
</organism>
<dbReference type="PANTHER" id="PTHR45763:SF46">
    <property type="entry name" value="AB HYDROLASE-1 DOMAIN-CONTAINING PROTEIN"/>
    <property type="match status" value="1"/>
</dbReference>
<dbReference type="PANTHER" id="PTHR45763">
    <property type="entry name" value="HYDROLASE, ALPHA/BETA FOLD FAMILY PROTEIN, EXPRESSED-RELATED"/>
    <property type="match status" value="1"/>
</dbReference>
<evidence type="ECO:0000259" key="1">
    <source>
        <dbReference type="Pfam" id="PF00561"/>
    </source>
</evidence>
<gene>
    <name evidence="2" type="ORF">SAMN05661093_00894</name>
</gene>
<dbReference type="InterPro" id="IPR000073">
    <property type="entry name" value="AB_hydrolase_1"/>
</dbReference>
<sequence>MTILDLPDGRVLDVLVTGPDDGVPLVFNHGTPSSVVQFSYIQRAAHERGLRLVTFSRAGYGKSTRQPGRDIAAAAPDVAAILDHLEAPKCVVAGWSGGGPHALACAALLPDRVAGAMSVAGVAPWGQPDLDFLAGMGEPNIEEFSLAAKGEGVLRPALEEAAPAMATNDPATVAAGFAGLLSAADEAAMTDEFTRDIAAIFAEAIGTSVNGWLDDDLAFVKPWGFDVADIAVPTFIWQGTEDWMVPFAHGEWLAAHVPNTVAHLENGAGHMSIMDNAYTTGLDELVKTL</sequence>
<dbReference type="GO" id="GO:0003824">
    <property type="term" value="F:catalytic activity"/>
    <property type="evidence" value="ECO:0007669"/>
    <property type="project" value="UniProtKB-ARBA"/>
</dbReference>
<evidence type="ECO:0000313" key="2">
    <source>
        <dbReference type="EMBL" id="SMC60949.1"/>
    </source>
</evidence>
<dbReference type="RefSeq" id="WP_084424738.1">
    <property type="nucleotide sequence ID" value="NZ_FWXV01000001.1"/>
</dbReference>
<dbReference type="Gene3D" id="3.40.50.1820">
    <property type="entry name" value="alpha/beta hydrolase"/>
    <property type="match status" value="1"/>
</dbReference>
<proteinExistence type="predicted"/>